<evidence type="ECO:0000256" key="1">
    <source>
        <dbReference type="SAM" id="Phobius"/>
    </source>
</evidence>
<keyword evidence="1" id="KW-0812">Transmembrane</keyword>
<dbReference type="EMBL" id="FXUI01000006">
    <property type="protein sequence ID" value="SMP71560.1"/>
    <property type="molecule type" value="Genomic_DNA"/>
</dbReference>
<dbReference type="InterPro" id="IPR021762">
    <property type="entry name" value="DUF3325"/>
</dbReference>
<sequence length="98" mass="10161">MTALCLLLAVVAFVLFGLATDHHHQQRLGQRLTRGRKRHLRRLAWVGVGACLAAAFAAQGPVYGAVAGLGALSFGAGAVFLFLNLAPAGGPDTKGKPK</sequence>
<evidence type="ECO:0008006" key="4">
    <source>
        <dbReference type="Google" id="ProtNLM"/>
    </source>
</evidence>
<accession>A0ABY1QHA4</accession>
<dbReference type="RefSeq" id="WP_283406270.1">
    <property type="nucleotide sequence ID" value="NZ_FXUI01000006.1"/>
</dbReference>
<comment type="caution">
    <text evidence="2">The sequence shown here is derived from an EMBL/GenBank/DDBJ whole genome shotgun (WGS) entry which is preliminary data.</text>
</comment>
<gene>
    <name evidence="2" type="ORF">SAMN06296065_10633</name>
</gene>
<evidence type="ECO:0000313" key="3">
    <source>
        <dbReference type="Proteomes" id="UP001157910"/>
    </source>
</evidence>
<name>A0ABY1QHA4_9SPHN</name>
<feature type="transmembrane region" description="Helical" evidence="1">
    <location>
        <begin position="43"/>
        <end position="58"/>
    </location>
</feature>
<organism evidence="2 3">
    <name type="scientific">Novosphingobium panipatense</name>
    <dbReference type="NCBI Taxonomy" id="428991"/>
    <lineage>
        <taxon>Bacteria</taxon>
        <taxon>Pseudomonadati</taxon>
        <taxon>Pseudomonadota</taxon>
        <taxon>Alphaproteobacteria</taxon>
        <taxon>Sphingomonadales</taxon>
        <taxon>Sphingomonadaceae</taxon>
        <taxon>Novosphingobium</taxon>
    </lineage>
</organism>
<keyword evidence="3" id="KW-1185">Reference proteome</keyword>
<protein>
    <recommendedName>
        <fullName evidence="4">DUF3325 domain-containing protein</fullName>
    </recommendedName>
</protein>
<evidence type="ECO:0000313" key="2">
    <source>
        <dbReference type="EMBL" id="SMP71560.1"/>
    </source>
</evidence>
<dbReference type="Pfam" id="PF11804">
    <property type="entry name" value="DUF3325"/>
    <property type="match status" value="1"/>
</dbReference>
<proteinExistence type="predicted"/>
<keyword evidence="1" id="KW-1133">Transmembrane helix</keyword>
<feature type="transmembrane region" description="Helical" evidence="1">
    <location>
        <begin position="65"/>
        <end position="86"/>
    </location>
</feature>
<dbReference type="Proteomes" id="UP001157910">
    <property type="component" value="Unassembled WGS sequence"/>
</dbReference>
<keyword evidence="1" id="KW-0472">Membrane</keyword>
<reference evidence="2 3" key="1">
    <citation type="submission" date="2017-05" db="EMBL/GenBank/DDBJ databases">
        <authorList>
            <person name="Varghese N."/>
            <person name="Submissions S."/>
        </authorList>
    </citation>
    <scope>NUCLEOTIDE SEQUENCE [LARGE SCALE GENOMIC DNA]</scope>
    <source>
        <strain evidence="2 3">SM16</strain>
    </source>
</reference>